<dbReference type="InterPro" id="IPR036388">
    <property type="entry name" value="WH-like_DNA-bd_sf"/>
</dbReference>
<feature type="region of interest" description="Disordered" evidence="6">
    <location>
        <begin position="390"/>
        <end position="460"/>
    </location>
</feature>
<dbReference type="Gene3D" id="3.30.950.30">
    <property type="entry name" value="Schlafen, AAA domain"/>
    <property type="match status" value="1"/>
</dbReference>
<evidence type="ECO:0000259" key="8">
    <source>
        <dbReference type="Pfam" id="PF08226"/>
    </source>
</evidence>
<evidence type="ECO:0000256" key="2">
    <source>
        <dbReference type="ARBA" id="ARBA00004496"/>
    </source>
</evidence>
<reference evidence="9 10" key="1">
    <citation type="journal article" date="2021" name="Environ. Microbiol.">
        <title>Genetic insights into the dark matter of the mammalian gut microbiota through targeted genome reconstruction.</title>
        <authorList>
            <person name="Lugli G.A."/>
            <person name="Alessandri G."/>
            <person name="Milani C."/>
            <person name="Viappiani A."/>
            <person name="Fontana F."/>
            <person name="Tarracchini C."/>
            <person name="Mancabelli L."/>
            <person name="Argentini C."/>
            <person name="Ruiz L."/>
            <person name="Margolles A."/>
            <person name="van Sinderen D."/>
            <person name="Turroni F."/>
            <person name="Ventura M."/>
        </authorList>
    </citation>
    <scope>NUCLEOTIDE SEQUENCE [LARGE SCALE GENOMIC DNA]</scope>
    <source>
        <strain evidence="9 10">MA2</strain>
    </source>
</reference>
<feature type="compositionally biased region" description="Polar residues" evidence="6">
    <location>
        <begin position="447"/>
        <end position="456"/>
    </location>
</feature>
<dbReference type="Gene3D" id="3.30.565.60">
    <property type="match status" value="1"/>
</dbReference>
<feature type="compositionally biased region" description="Polar residues" evidence="6">
    <location>
        <begin position="394"/>
        <end position="432"/>
    </location>
</feature>
<evidence type="ECO:0000256" key="5">
    <source>
        <dbReference type="ARBA" id="ARBA00023136"/>
    </source>
</evidence>
<sequence length="526" mass="59209">MEPEVVLHSLCAFANDINNLGGGYLVIGVDEHEGMPVLPPAGLPKNSLDRIQKELISLCHRIEPLYMPVCEPVEFEGQWLLLIWAPGGYDRPYRAPIEITKKETGKAYYVRRFSNSVRASKSEIEELMDIGGSIPFDDRINYQSSMNDLRIGLMMEHLGKVDSVLAQEELDSLSMALDLRVADGPRENRHPLNVGLMFFNEDPERFFREARIEVVDIPDPTGEGMTERVFHGPLNRQLSDALQYIHNTVLAEKIFKLEDRAEAIRVFNYPYAAVEEALSNAVYHKSYQIPEPITVRIERDRMIILSFPGPDRSISDEDLKKHRLVSRRYRNRRIGDFLKELHLAEGRNTGVPTMLKALRDNGSPPPVFETDEDRTFLSVTFMIHPSFMSDGSEEAQSAGFNPQSAGFNPQSAGFNPQSAGFNPQSAGFNPQSAGFDPQSAGFDPQSAGDSRSSTQPIGLKKTKLAEQQALIITYLRHHDRITSSTASDLLRLQPRRVRLIFNKMQDAGMIQRIGAGRGTYYTLQQQ</sequence>
<dbReference type="RefSeq" id="WP_214358435.1">
    <property type="nucleotide sequence ID" value="NZ_JAFEJS010000007.1"/>
</dbReference>
<dbReference type="PANTHER" id="PTHR30595">
    <property type="entry name" value="GLPR-RELATED TRANSCRIPTIONAL REPRESSOR"/>
    <property type="match status" value="1"/>
</dbReference>
<dbReference type="InterPro" id="IPR038475">
    <property type="entry name" value="RecG_C_sf"/>
</dbReference>
<evidence type="ECO:0000259" key="7">
    <source>
        <dbReference type="Pfam" id="PF04326"/>
    </source>
</evidence>
<evidence type="ECO:0000256" key="6">
    <source>
        <dbReference type="SAM" id="MobiDB-lite"/>
    </source>
</evidence>
<keyword evidence="5" id="KW-0472">Membrane</keyword>
<dbReference type="PANTHER" id="PTHR30595:SF6">
    <property type="entry name" value="SCHLAFEN ALBA-2 DOMAIN-CONTAINING PROTEIN"/>
    <property type="match status" value="1"/>
</dbReference>
<proteinExistence type="predicted"/>
<keyword evidence="3" id="KW-0963">Cytoplasm</keyword>
<gene>
    <name evidence="9" type="ORF">JS528_07340</name>
</gene>
<dbReference type="InterPro" id="IPR007421">
    <property type="entry name" value="Schlafen_AlbA_2_dom"/>
</dbReference>
<keyword evidence="4" id="KW-0677">Repeat</keyword>
<dbReference type="InterPro" id="IPR013182">
    <property type="entry name" value="DUF1720"/>
</dbReference>
<protein>
    <submittedName>
        <fullName evidence="9">DNA binding domain-containing protein</fullName>
    </submittedName>
</protein>
<dbReference type="InterPro" id="IPR036390">
    <property type="entry name" value="WH_DNA-bd_sf"/>
</dbReference>
<dbReference type="Gene3D" id="1.10.10.10">
    <property type="entry name" value="Winged helix-like DNA-binding domain superfamily/Winged helix DNA-binding domain"/>
    <property type="match status" value="1"/>
</dbReference>
<comment type="subcellular location">
    <subcellularLocation>
        <location evidence="2">Cytoplasm</location>
    </subcellularLocation>
    <subcellularLocation>
        <location evidence="1">Membrane</location>
        <topology evidence="1">Peripheral membrane protein</topology>
    </subcellularLocation>
</comment>
<dbReference type="Proteomes" id="UP000773064">
    <property type="component" value="Unassembled WGS sequence"/>
</dbReference>
<evidence type="ECO:0000256" key="3">
    <source>
        <dbReference type="ARBA" id="ARBA00022490"/>
    </source>
</evidence>
<evidence type="ECO:0000313" key="9">
    <source>
        <dbReference type="EMBL" id="MBT1173166.1"/>
    </source>
</evidence>
<organism evidence="9 10">
    <name type="scientific">Bifidobacterium santillanense</name>
    <dbReference type="NCBI Taxonomy" id="2809028"/>
    <lineage>
        <taxon>Bacteria</taxon>
        <taxon>Bacillati</taxon>
        <taxon>Actinomycetota</taxon>
        <taxon>Actinomycetes</taxon>
        <taxon>Bifidobacteriales</taxon>
        <taxon>Bifidobacteriaceae</taxon>
        <taxon>Bifidobacterium</taxon>
    </lineage>
</organism>
<dbReference type="Pfam" id="PF08226">
    <property type="entry name" value="DUF1720"/>
    <property type="match status" value="1"/>
</dbReference>
<dbReference type="Pfam" id="PF04326">
    <property type="entry name" value="SLFN_AlbA_2"/>
    <property type="match status" value="1"/>
</dbReference>
<evidence type="ECO:0000256" key="4">
    <source>
        <dbReference type="ARBA" id="ARBA00022737"/>
    </source>
</evidence>
<name>A0ABS5UQD5_9BIFI</name>
<evidence type="ECO:0000313" key="10">
    <source>
        <dbReference type="Proteomes" id="UP000773064"/>
    </source>
</evidence>
<dbReference type="SUPFAM" id="SSF46785">
    <property type="entry name" value="Winged helix' DNA-binding domain"/>
    <property type="match status" value="1"/>
</dbReference>
<accession>A0ABS5UQD5</accession>
<dbReference type="EMBL" id="JAFEJS010000007">
    <property type="protein sequence ID" value="MBT1173166.1"/>
    <property type="molecule type" value="Genomic_DNA"/>
</dbReference>
<dbReference type="Pfam" id="PF13749">
    <property type="entry name" value="HATPase_c_4"/>
    <property type="match status" value="1"/>
</dbReference>
<comment type="caution">
    <text evidence="9">The sequence shown here is derived from an EMBL/GenBank/DDBJ whole genome shotgun (WGS) entry which is preliminary data.</text>
</comment>
<evidence type="ECO:0000256" key="1">
    <source>
        <dbReference type="ARBA" id="ARBA00004170"/>
    </source>
</evidence>
<keyword evidence="10" id="KW-1185">Reference proteome</keyword>
<dbReference type="InterPro" id="IPR038461">
    <property type="entry name" value="Schlafen_AlbA_2_dom_sf"/>
</dbReference>
<feature type="domain" description="Schlafen AlbA-2" evidence="7">
    <location>
        <begin position="6"/>
        <end position="119"/>
    </location>
</feature>
<feature type="domain" description="DUF1720" evidence="8">
    <location>
        <begin position="396"/>
        <end position="448"/>
    </location>
</feature>